<sequence>MHAKLGRKQSVANELPLLVHLYLPSNMGTSFAHNTAPAFTSLSASSQQTKVTTTGKAPTTYSLSVMVSLQIRKAFVNVTGTHSVSFFRWPKARFLLKRWDKDN</sequence>
<reference evidence="1 2" key="1">
    <citation type="journal article" date="2023" name="Sci. Data">
        <title>Genome assembly of the Korean intertidal mud-creeper Batillaria attramentaria.</title>
        <authorList>
            <person name="Patra A.K."/>
            <person name="Ho P.T."/>
            <person name="Jun S."/>
            <person name="Lee S.J."/>
            <person name="Kim Y."/>
            <person name="Won Y.J."/>
        </authorList>
    </citation>
    <scope>NUCLEOTIDE SEQUENCE [LARGE SCALE GENOMIC DNA]</scope>
    <source>
        <strain evidence="1">Wonlab-2016</strain>
    </source>
</reference>
<organism evidence="1 2">
    <name type="scientific">Batillaria attramentaria</name>
    <dbReference type="NCBI Taxonomy" id="370345"/>
    <lineage>
        <taxon>Eukaryota</taxon>
        <taxon>Metazoa</taxon>
        <taxon>Spiralia</taxon>
        <taxon>Lophotrochozoa</taxon>
        <taxon>Mollusca</taxon>
        <taxon>Gastropoda</taxon>
        <taxon>Caenogastropoda</taxon>
        <taxon>Sorbeoconcha</taxon>
        <taxon>Cerithioidea</taxon>
        <taxon>Batillariidae</taxon>
        <taxon>Batillaria</taxon>
    </lineage>
</organism>
<dbReference type="Proteomes" id="UP001519460">
    <property type="component" value="Unassembled WGS sequence"/>
</dbReference>
<name>A0ABD0JPY5_9CAEN</name>
<dbReference type="EMBL" id="JACVVK020000357">
    <property type="protein sequence ID" value="KAK7477126.1"/>
    <property type="molecule type" value="Genomic_DNA"/>
</dbReference>
<evidence type="ECO:0000313" key="1">
    <source>
        <dbReference type="EMBL" id="KAK7477126.1"/>
    </source>
</evidence>
<protein>
    <submittedName>
        <fullName evidence="1">Uncharacterized protein</fullName>
    </submittedName>
</protein>
<gene>
    <name evidence="1" type="ORF">BaRGS_00031612</name>
</gene>
<dbReference type="AlphaFoldDB" id="A0ABD0JPY5"/>
<comment type="caution">
    <text evidence="1">The sequence shown here is derived from an EMBL/GenBank/DDBJ whole genome shotgun (WGS) entry which is preliminary data.</text>
</comment>
<proteinExistence type="predicted"/>
<accession>A0ABD0JPY5</accession>
<evidence type="ECO:0000313" key="2">
    <source>
        <dbReference type="Proteomes" id="UP001519460"/>
    </source>
</evidence>
<keyword evidence="2" id="KW-1185">Reference proteome</keyword>